<keyword evidence="4" id="KW-0732">Signal</keyword>
<dbReference type="SUPFAM" id="SSF50630">
    <property type="entry name" value="Acid proteases"/>
    <property type="match status" value="1"/>
</dbReference>
<accession>A0AAV9UZL2</accession>
<proteinExistence type="inferred from homology"/>
<gene>
    <name evidence="6" type="ORF">TWF730_009347</name>
</gene>
<evidence type="ECO:0000313" key="6">
    <source>
        <dbReference type="EMBL" id="KAK6352523.1"/>
    </source>
</evidence>
<dbReference type="PANTHER" id="PTHR47966:SF51">
    <property type="entry name" value="BETA-SITE APP-CLEAVING ENZYME, ISOFORM A-RELATED"/>
    <property type="match status" value="1"/>
</dbReference>
<feature type="signal peptide" evidence="4">
    <location>
        <begin position="1"/>
        <end position="24"/>
    </location>
</feature>
<feature type="domain" description="Peptidase A1" evidence="5">
    <location>
        <begin position="67"/>
        <end position="384"/>
    </location>
</feature>
<dbReference type="AlphaFoldDB" id="A0AAV9UZL2"/>
<organism evidence="6 7">
    <name type="scientific">Orbilia blumenaviensis</name>
    <dbReference type="NCBI Taxonomy" id="1796055"/>
    <lineage>
        <taxon>Eukaryota</taxon>
        <taxon>Fungi</taxon>
        <taxon>Dikarya</taxon>
        <taxon>Ascomycota</taxon>
        <taxon>Pezizomycotina</taxon>
        <taxon>Orbiliomycetes</taxon>
        <taxon>Orbiliales</taxon>
        <taxon>Orbiliaceae</taxon>
        <taxon>Orbilia</taxon>
    </lineage>
</organism>
<keyword evidence="3" id="KW-0812">Transmembrane</keyword>
<sequence length="576" mass="62436">MAPISKLAFSAFSVLTLFSLATRADKTVTLDLIDESAKFHQGDLVRRQSGEGWRSTDIIYNSTEYQFYVDVGIGDKNKNLRLGVIQNPFTWVASRWNSTHDCPPLTQTYACGRIRGSGFFSLDPPDSSTYRNLSDDFDILYSDNRYSIGTWGRDKFRLGQLTIDDVNFGVGEFYNATPALGLERSDSTTKYPTFLEVMQDQGIINTATYGIYVGDIRGREDSGKSITFGGIDTAKFGRPLRTFSSQTTYALDLLSVGIVSQGNVVSTPLDQPINSPLVAHLNFGTASIHLPSDAFDVVMDDLGAKPSNNYDILTLPPEGSGLNFTFSGGFSIFVPYSQMISANPDSAWYTVLVVPNNRNTILGTPFFRSAYVFYDFQNEEFSIAPALFNVTASNVTEVGVDNASVSVYEWLYVDDTPALIPSPSPSPSPPTDPVNKDSGGSSVPVGAIAGGAAGGAVLIGIIIGVCVYIFYYRPRHPRFQNDDLYNGGGQMTQAPAHMPLPPPGPAPGPPPGPGVFTNEQFSPTKPMYSPPVGSPVGSPVSELSPNPWNRPENAAPAPYMHNQGVQRNPNIHEMMG</sequence>
<evidence type="ECO:0000256" key="3">
    <source>
        <dbReference type="SAM" id="Phobius"/>
    </source>
</evidence>
<keyword evidence="7" id="KW-1185">Reference proteome</keyword>
<dbReference type="Proteomes" id="UP001373714">
    <property type="component" value="Unassembled WGS sequence"/>
</dbReference>
<dbReference type="GO" id="GO:0004190">
    <property type="term" value="F:aspartic-type endopeptidase activity"/>
    <property type="evidence" value="ECO:0007669"/>
    <property type="project" value="InterPro"/>
</dbReference>
<dbReference type="InterPro" id="IPR001461">
    <property type="entry name" value="Aspartic_peptidase_A1"/>
</dbReference>
<reference evidence="6 7" key="1">
    <citation type="submission" date="2019-10" db="EMBL/GenBank/DDBJ databases">
        <authorList>
            <person name="Palmer J.M."/>
        </authorList>
    </citation>
    <scope>NUCLEOTIDE SEQUENCE [LARGE SCALE GENOMIC DNA]</scope>
    <source>
        <strain evidence="6 7">TWF730</strain>
    </source>
</reference>
<dbReference type="InterPro" id="IPR021109">
    <property type="entry name" value="Peptidase_aspartic_dom_sf"/>
</dbReference>
<comment type="caution">
    <text evidence="6">The sequence shown here is derived from an EMBL/GenBank/DDBJ whole genome shotgun (WGS) entry which is preliminary data.</text>
</comment>
<evidence type="ECO:0000256" key="2">
    <source>
        <dbReference type="SAM" id="MobiDB-lite"/>
    </source>
</evidence>
<keyword evidence="3" id="KW-0472">Membrane</keyword>
<evidence type="ECO:0000313" key="7">
    <source>
        <dbReference type="Proteomes" id="UP001373714"/>
    </source>
</evidence>
<dbReference type="GO" id="GO:0006508">
    <property type="term" value="P:proteolysis"/>
    <property type="evidence" value="ECO:0007669"/>
    <property type="project" value="InterPro"/>
</dbReference>
<evidence type="ECO:0000256" key="4">
    <source>
        <dbReference type="SAM" id="SignalP"/>
    </source>
</evidence>
<feature type="chain" id="PRO_5043653788" description="Peptidase A1 domain-containing protein" evidence="4">
    <location>
        <begin position="25"/>
        <end position="576"/>
    </location>
</feature>
<dbReference type="PROSITE" id="PS51767">
    <property type="entry name" value="PEPTIDASE_A1"/>
    <property type="match status" value="1"/>
</dbReference>
<dbReference type="Pfam" id="PF00026">
    <property type="entry name" value="Asp"/>
    <property type="match status" value="1"/>
</dbReference>
<evidence type="ECO:0000259" key="5">
    <source>
        <dbReference type="PROSITE" id="PS51767"/>
    </source>
</evidence>
<protein>
    <recommendedName>
        <fullName evidence="5">Peptidase A1 domain-containing protein</fullName>
    </recommendedName>
</protein>
<comment type="similarity">
    <text evidence="1">Belongs to the peptidase A1 family.</text>
</comment>
<evidence type="ECO:0000256" key="1">
    <source>
        <dbReference type="ARBA" id="ARBA00007447"/>
    </source>
</evidence>
<name>A0AAV9UZL2_9PEZI</name>
<keyword evidence="3" id="KW-1133">Transmembrane helix</keyword>
<dbReference type="Gene3D" id="2.40.70.10">
    <property type="entry name" value="Acid Proteases"/>
    <property type="match status" value="2"/>
</dbReference>
<dbReference type="PANTHER" id="PTHR47966">
    <property type="entry name" value="BETA-SITE APP-CLEAVING ENZYME, ISOFORM A-RELATED"/>
    <property type="match status" value="1"/>
</dbReference>
<feature type="transmembrane region" description="Helical" evidence="3">
    <location>
        <begin position="445"/>
        <end position="471"/>
    </location>
</feature>
<dbReference type="InterPro" id="IPR033121">
    <property type="entry name" value="PEPTIDASE_A1"/>
</dbReference>
<dbReference type="EMBL" id="JAVHNS010000006">
    <property type="protein sequence ID" value="KAK6352523.1"/>
    <property type="molecule type" value="Genomic_DNA"/>
</dbReference>
<feature type="region of interest" description="Disordered" evidence="2">
    <location>
        <begin position="531"/>
        <end position="576"/>
    </location>
</feature>